<evidence type="ECO:0000256" key="3">
    <source>
        <dbReference type="ARBA" id="ARBA00022777"/>
    </source>
</evidence>
<dbReference type="PROSITE" id="PS50011">
    <property type="entry name" value="PROTEIN_KINASE_DOM"/>
    <property type="match status" value="1"/>
</dbReference>
<evidence type="ECO:0000313" key="7">
    <source>
        <dbReference type="EMBL" id="QDU60419.1"/>
    </source>
</evidence>
<dbReference type="PANTHER" id="PTHR43289:SF6">
    <property type="entry name" value="SERINE_THREONINE-PROTEIN KINASE NEKL-3"/>
    <property type="match status" value="1"/>
</dbReference>
<dbReference type="PANTHER" id="PTHR43289">
    <property type="entry name" value="MITOGEN-ACTIVATED PROTEIN KINASE KINASE KINASE 20-RELATED"/>
    <property type="match status" value="1"/>
</dbReference>
<evidence type="ECO:0000256" key="1">
    <source>
        <dbReference type="ARBA" id="ARBA00022679"/>
    </source>
</evidence>
<dbReference type="SUPFAM" id="SSF56112">
    <property type="entry name" value="Protein kinase-like (PK-like)"/>
    <property type="match status" value="1"/>
</dbReference>
<dbReference type="InterPro" id="IPR008271">
    <property type="entry name" value="Ser/Thr_kinase_AS"/>
</dbReference>
<proteinExistence type="predicted"/>
<gene>
    <name evidence="7" type="primary">pknB_4</name>
    <name evidence="7" type="ORF">Pan216_12580</name>
</gene>
<protein>
    <submittedName>
        <fullName evidence="7">Serine/threonine-protein kinase PknB</fullName>
        <ecNumber evidence="7">2.7.11.1</ecNumber>
    </submittedName>
</protein>
<keyword evidence="4" id="KW-0067">ATP-binding</keyword>
<dbReference type="InterPro" id="IPR000719">
    <property type="entry name" value="Prot_kinase_dom"/>
</dbReference>
<keyword evidence="5" id="KW-0812">Transmembrane</keyword>
<reference evidence="7 8" key="1">
    <citation type="submission" date="2019-02" db="EMBL/GenBank/DDBJ databases">
        <title>Deep-cultivation of Planctomycetes and their phenomic and genomic characterization uncovers novel biology.</title>
        <authorList>
            <person name="Wiegand S."/>
            <person name="Jogler M."/>
            <person name="Boedeker C."/>
            <person name="Pinto D."/>
            <person name="Vollmers J."/>
            <person name="Rivas-Marin E."/>
            <person name="Kohn T."/>
            <person name="Peeters S.H."/>
            <person name="Heuer A."/>
            <person name="Rast P."/>
            <person name="Oberbeckmann S."/>
            <person name="Bunk B."/>
            <person name="Jeske O."/>
            <person name="Meyerdierks A."/>
            <person name="Storesund J.E."/>
            <person name="Kallscheuer N."/>
            <person name="Luecker S."/>
            <person name="Lage O.M."/>
            <person name="Pohl T."/>
            <person name="Merkel B.J."/>
            <person name="Hornburger P."/>
            <person name="Mueller R.-W."/>
            <person name="Bruemmer F."/>
            <person name="Labrenz M."/>
            <person name="Spormann A.M."/>
            <person name="Op den Camp H."/>
            <person name="Overmann J."/>
            <person name="Amann R."/>
            <person name="Jetten M.S.M."/>
            <person name="Mascher T."/>
            <person name="Medema M.H."/>
            <person name="Devos D.P."/>
            <person name="Kaster A.-K."/>
            <person name="Ovreas L."/>
            <person name="Rohde M."/>
            <person name="Galperin M.Y."/>
            <person name="Jogler C."/>
        </authorList>
    </citation>
    <scope>NUCLEOTIDE SEQUENCE [LARGE SCALE GENOMIC DNA]</scope>
    <source>
        <strain evidence="7 8">Pan216</strain>
    </source>
</reference>
<accession>A0A518B098</accession>
<keyword evidence="5" id="KW-1133">Transmembrane helix</keyword>
<dbReference type="SMART" id="SM00220">
    <property type="entry name" value="S_TKc"/>
    <property type="match status" value="1"/>
</dbReference>
<dbReference type="GO" id="GO:0004674">
    <property type="term" value="F:protein serine/threonine kinase activity"/>
    <property type="evidence" value="ECO:0007669"/>
    <property type="project" value="UniProtKB-EC"/>
</dbReference>
<feature type="domain" description="Protein kinase" evidence="6">
    <location>
        <begin position="113"/>
        <end position="403"/>
    </location>
</feature>
<dbReference type="Proteomes" id="UP000317093">
    <property type="component" value="Chromosome"/>
</dbReference>
<dbReference type="CDD" id="cd14014">
    <property type="entry name" value="STKc_PknB_like"/>
    <property type="match status" value="1"/>
</dbReference>
<keyword evidence="3 7" id="KW-0418">Kinase</keyword>
<dbReference type="PROSITE" id="PS00108">
    <property type="entry name" value="PROTEIN_KINASE_ST"/>
    <property type="match status" value="1"/>
</dbReference>
<keyword evidence="1 7" id="KW-0808">Transferase</keyword>
<dbReference type="EMBL" id="CP036279">
    <property type="protein sequence ID" value="QDU60419.1"/>
    <property type="molecule type" value="Genomic_DNA"/>
</dbReference>
<name>A0A518B098_9BACT</name>
<dbReference type="Pfam" id="PF00069">
    <property type="entry name" value="Pkinase"/>
    <property type="match status" value="1"/>
</dbReference>
<dbReference type="RefSeq" id="WP_419193317.1">
    <property type="nucleotide sequence ID" value="NZ_CP036279.1"/>
</dbReference>
<sequence>MVDFEILLLLRLLNWEGVDARKVLLVAEEHLSKRSESGPSLGTELVDRQVLTETSLRKCLGSMTEDLRARSRTRQQGIAEAIQTLPPEVRREFWRRLPALVWHIDAYCSPQELRGEEPFARGGLGQIWKVRDEGAGRTVLVKQLRADRSDDPEIAARFLAEGRVTAQLEHPNIVPVYSVPRQVADAPPYYVMRWVQGRTLEALIHDAPDLRRNNPARRQHLRALVQRLVSVCEAVSFAHSRGVIHRDIKPANIVCGDFGETHLLDWGLAKVTDRSENESTSETVHAGTSYEQTLPGTRIGTPLWMAPEQAEGGPNVDERSDVYCLGATLFDILTGQPPHLPEETMDAREVIGYILSQPTPRARGIIANLPPSIDAVCATAMAKDPSHRYQTVRDLTTDLQHWLADDPVSVHREPWGRRFARVALTYPMRTSLVVGMVLCLLLPLVIMGVIYADVITGGTVASESIVTTRGANERSRVQKGLHELEGELEFLSASSATENLLVPGMDPQRREESLGEIHRFLKSQRLLRSVIFGARGDDGTFTPSWTFTLKDNMVVSREGRGSPLSEQQRKSVVAAERQPQGEPVLRLGHQGKSEAVSATTVVAMAVRDEAELLGVIVAVVDVGELLMGAIGDHPVAVVVVTDTEGRIVVVQSPDYVPQQSALALLAANPSFIDEVTNPATGTDVHCQAVSVVPFTQEWIVCTQRFPYAFSGESSVLGFITMIDLRIVRVKTNFLQRIMVNLVIVIVSIFLTTMIAWGVLRLIVK</sequence>
<evidence type="ECO:0000313" key="8">
    <source>
        <dbReference type="Proteomes" id="UP000317093"/>
    </source>
</evidence>
<organism evidence="7 8">
    <name type="scientific">Kolteria novifilia</name>
    <dbReference type="NCBI Taxonomy" id="2527975"/>
    <lineage>
        <taxon>Bacteria</taxon>
        <taxon>Pseudomonadati</taxon>
        <taxon>Planctomycetota</taxon>
        <taxon>Planctomycetia</taxon>
        <taxon>Kolteriales</taxon>
        <taxon>Kolteriaceae</taxon>
        <taxon>Kolteria</taxon>
    </lineage>
</organism>
<evidence type="ECO:0000259" key="6">
    <source>
        <dbReference type="PROSITE" id="PS50011"/>
    </source>
</evidence>
<dbReference type="AlphaFoldDB" id="A0A518B098"/>
<dbReference type="InterPro" id="IPR011009">
    <property type="entry name" value="Kinase-like_dom_sf"/>
</dbReference>
<dbReference type="EC" id="2.7.11.1" evidence="7"/>
<evidence type="ECO:0000256" key="5">
    <source>
        <dbReference type="SAM" id="Phobius"/>
    </source>
</evidence>
<dbReference type="Gene3D" id="3.30.200.20">
    <property type="entry name" value="Phosphorylase Kinase, domain 1"/>
    <property type="match status" value="1"/>
</dbReference>
<feature type="transmembrane region" description="Helical" evidence="5">
    <location>
        <begin position="737"/>
        <end position="759"/>
    </location>
</feature>
<evidence type="ECO:0000256" key="4">
    <source>
        <dbReference type="ARBA" id="ARBA00022840"/>
    </source>
</evidence>
<keyword evidence="2" id="KW-0547">Nucleotide-binding</keyword>
<keyword evidence="8" id="KW-1185">Reference proteome</keyword>
<feature type="transmembrane region" description="Helical" evidence="5">
    <location>
        <begin position="432"/>
        <end position="452"/>
    </location>
</feature>
<keyword evidence="5" id="KW-0472">Membrane</keyword>
<dbReference type="GO" id="GO:0005524">
    <property type="term" value="F:ATP binding"/>
    <property type="evidence" value="ECO:0007669"/>
    <property type="project" value="UniProtKB-KW"/>
</dbReference>
<evidence type="ECO:0000256" key="2">
    <source>
        <dbReference type="ARBA" id="ARBA00022741"/>
    </source>
</evidence>
<dbReference type="KEGG" id="knv:Pan216_12580"/>
<dbReference type="Gene3D" id="1.10.510.10">
    <property type="entry name" value="Transferase(Phosphotransferase) domain 1"/>
    <property type="match status" value="1"/>
</dbReference>